<reference evidence="1 2" key="1">
    <citation type="submission" date="2018-08" db="EMBL/GenBank/DDBJ databases">
        <title>Genome and evolution of the arbuscular mycorrhizal fungus Diversispora epigaea (formerly Glomus versiforme) and its bacterial endosymbionts.</title>
        <authorList>
            <person name="Sun X."/>
            <person name="Fei Z."/>
            <person name="Harrison M."/>
        </authorList>
    </citation>
    <scope>NUCLEOTIDE SEQUENCE [LARGE SCALE GENOMIC DNA]</scope>
    <source>
        <strain evidence="1 2">IT104</strain>
    </source>
</reference>
<evidence type="ECO:0000313" key="1">
    <source>
        <dbReference type="EMBL" id="RHZ84016.1"/>
    </source>
</evidence>
<protein>
    <submittedName>
        <fullName evidence="1">Uncharacterized protein</fullName>
    </submittedName>
</protein>
<evidence type="ECO:0000313" key="2">
    <source>
        <dbReference type="Proteomes" id="UP000266861"/>
    </source>
</evidence>
<dbReference type="Proteomes" id="UP000266861">
    <property type="component" value="Unassembled WGS sequence"/>
</dbReference>
<organism evidence="1 2">
    <name type="scientific">Diversispora epigaea</name>
    <dbReference type="NCBI Taxonomy" id="1348612"/>
    <lineage>
        <taxon>Eukaryota</taxon>
        <taxon>Fungi</taxon>
        <taxon>Fungi incertae sedis</taxon>
        <taxon>Mucoromycota</taxon>
        <taxon>Glomeromycotina</taxon>
        <taxon>Glomeromycetes</taxon>
        <taxon>Diversisporales</taxon>
        <taxon>Diversisporaceae</taxon>
        <taxon>Diversispora</taxon>
    </lineage>
</organism>
<proteinExistence type="predicted"/>
<accession>A0A397JDJ4</accession>
<name>A0A397JDJ4_9GLOM</name>
<keyword evidence="2" id="KW-1185">Reference proteome</keyword>
<dbReference type="AlphaFoldDB" id="A0A397JDJ4"/>
<dbReference type="EMBL" id="PQFF01000082">
    <property type="protein sequence ID" value="RHZ84016.1"/>
    <property type="molecule type" value="Genomic_DNA"/>
</dbReference>
<comment type="caution">
    <text evidence="1">The sequence shown here is derived from an EMBL/GenBank/DDBJ whole genome shotgun (WGS) entry which is preliminary data.</text>
</comment>
<gene>
    <name evidence="1" type="ORF">Glove_86g153</name>
</gene>
<sequence length="70" mass="8141">MQLRTQEHDVIEWPYDRFRDIKQIVMVLFIMLSGFVNGGDIENQQCNLAIHLRTNGGETTFCGITRDLEI</sequence>